<dbReference type="PANTHER" id="PTHR38011">
    <property type="entry name" value="DIHYDROFOLATE REDUCTASE FAMILY PROTEIN (AFU_ORTHOLOGUE AFUA_8G06820)"/>
    <property type="match status" value="1"/>
</dbReference>
<keyword evidence="3" id="KW-0686">Riboflavin biosynthesis</keyword>
<dbReference type="GO" id="GO:0008703">
    <property type="term" value="F:5-amino-6-(5-phosphoribosylamino)uracil reductase activity"/>
    <property type="evidence" value="ECO:0007669"/>
    <property type="project" value="InterPro"/>
</dbReference>
<gene>
    <name evidence="11" type="ORF">D1869_00960</name>
    <name evidence="10" type="ORF">HNQ62_000915</name>
</gene>
<reference evidence="11 12" key="1">
    <citation type="submission" date="2019-10" db="EMBL/GenBank/DDBJ databases">
        <title>Genome Sequences from Six Type Strain Members of the Archaeal Family Sulfolobaceae: Acidianus ambivalens, Acidianus infernus, Metallosphaera prunae, Stygiolobus azoricus, Sulfolobus metallicus, and Sulfurisphaera ohwakuensis.</title>
        <authorList>
            <person name="Counts J.A."/>
            <person name="Kelly R.M."/>
        </authorList>
    </citation>
    <scope>NUCLEOTIDE SEQUENCE [LARGE SCALE GENOMIC DNA]</scope>
    <source>
        <strain evidence="11 12">TA-1</strain>
    </source>
</reference>
<dbReference type="EMBL" id="JACHFY010000003">
    <property type="protein sequence ID" value="MBB5253173.1"/>
    <property type="molecule type" value="Genomic_DNA"/>
</dbReference>
<evidence type="ECO:0000256" key="3">
    <source>
        <dbReference type="ARBA" id="ARBA00022619"/>
    </source>
</evidence>
<keyword evidence="12" id="KW-1185">Reference proteome</keyword>
<dbReference type="GO" id="GO:0009231">
    <property type="term" value="P:riboflavin biosynthetic process"/>
    <property type="evidence" value="ECO:0007669"/>
    <property type="project" value="UniProtKB-KW"/>
</dbReference>
<comment type="catalytic activity">
    <reaction evidence="7">
        <text>2,5-diamino-6-(1-D-ribitylamino)pyrimidin-4(3H)-one 5'-phosphate + NADP(+) = 2,5-diamino-6-(1-D-ribosylamino)pyrimidin-4(3H)-one 5'-phosphate + NADPH + H(+)</text>
        <dbReference type="Rhea" id="RHEA:27278"/>
        <dbReference type="ChEBI" id="CHEBI:15378"/>
        <dbReference type="ChEBI" id="CHEBI:57783"/>
        <dbReference type="ChEBI" id="CHEBI:58349"/>
        <dbReference type="ChEBI" id="CHEBI:58890"/>
        <dbReference type="ChEBI" id="CHEBI:59545"/>
        <dbReference type="EC" id="1.1.1.302"/>
    </reaction>
</comment>
<keyword evidence="4" id="KW-0521">NADP</keyword>
<keyword evidence="5 11" id="KW-0560">Oxidoreductase</keyword>
<dbReference type="OrthoDB" id="10178at2157"/>
<feature type="domain" description="Bacterial bifunctional deaminase-reductase C-terminal" evidence="9">
    <location>
        <begin position="3"/>
        <end position="206"/>
    </location>
</feature>
<dbReference type="KEGG" id="soh:D1869_00960"/>
<comment type="pathway">
    <text evidence="1">Cofactor biosynthesis; riboflavin biosynthesis.</text>
</comment>
<proteinExistence type="inferred from homology"/>
<evidence type="ECO:0000313" key="10">
    <source>
        <dbReference type="EMBL" id="MBB5253173.1"/>
    </source>
</evidence>
<evidence type="ECO:0000256" key="7">
    <source>
        <dbReference type="ARBA" id="ARBA00049020"/>
    </source>
</evidence>
<sequence length="213" mass="24311">MRPYIIIFSTTTIDGRIASKDYYSELSCPYDKMRLHILRTEVDAVLVGSNTVRIDNPKLLVKYAKGRNPIRVTISESLNFDPNLNIFSVPPDTIVYTTYQAYLRNEDKANELKKKGVKIRVLEKLSSCIIAEDLYNLGVKRILIEGGGRTIWNFIKDNCFDEIRITISPKIFGNGVSVINGEGFKGIEAPELKLVDCKICECKKEVHLRYMRL</sequence>
<organism evidence="11 12">
    <name type="scientific">Sulfurisphaera ohwakuensis</name>
    <dbReference type="NCBI Taxonomy" id="69656"/>
    <lineage>
        <taxon>Archaea</taxon>
        <taxon>Thermoproteota</taxon>
        <taxon>Thermoprotei</taxon>
        <taxon>Sulfolobales</taxon>
        <taxon>Sulfolobaceae</taxon>
        <taxon>Sulfurisphaera</taxon>
    </lineage>
</organism>
<dbReference type="Gene3D" id="3.40.430.10">
    <property type="entry name" value="Dihydrofolate Reductase, subunit A"/>
    <property type="match status" value="1"/>
</dbReference>
<dbReference type="EMBL" id="CP045484">
    <property type="protein sequence ID" value="QGR15915.1"/>
    <property type="molecule type" value="Genomic_DNA"/>
</dbReference>
<evidence type="ECO:0000256" key="5">
    <source>
        <dbReference type="ARBA" id="ARBA00023002"/>
    </source>
</evidence>
<protein>
    <recommendedName>
        <fullName evidence="8">2,5-diamino-6-(ribosylamino)-4(3H)-pyrimidinone 5'-phosphate reductase</fullName>
        <ecNumber evidence="8">1.1.1.302</ecNumber>
    </recommendedName>
</protein>
<dbReference type="EC" id="1.1.1.302" evidence="8"/>
<evidence type="ECO:0000256" key="8">
    <source>
        <dbReference type="NCBIfam" id="TIGR01508"/>
    </source>
</evidence>
<evidence type="ECO:0000256" key="2">
    <source>
        <dbReference type="ARBA" id="ARBA00009723"/>
    </source>
</evidence>
<dbReference type="PANTHER" id="PTHR38011:SF7">
    <property type="entry name" value="2,5-DIAMINO-6-RIBOSYLAMINO-4(3H)-PYRIMIDINONE 5'-PHOSPHATE REDUCTASE"/>
    <property type="match status" value="1"/>
</dbReference>
<dbReference type="SUPFAM" id="SSF53597">
    <property type="entry name" value="Dihydrofolate reductase-like"/>
    <property type="match status" value="1"/>
</dbReference>
<accession>A0A650CE24</accession>
<evidence type="ECO:0000259" key="9">
    <source>
        <dbReference type="Pfam" id="PF01872"/>
    </source>
</evidence>
<dbReference type="AlphaFoldDB" id="A0A650CE24"/>
<evidence type="ECO:0000313" key="11">
    <source>
        <dbReference type="EMBL" id="QGR15915.1"/>
    </source>
</evidence>
<dbReference type="Proteomes" id="UP000582213">
    <property type="component" value="Unassembled WGS sequence"/>
</dbReference>
<evidence type="ECO:0000313" key="12">
    <source>
        <dbReference type="Proteomes" id="UP000427373"/>
    </source>
</evidence>
<dbReference type="Pfam" id="PF01872">
    <property type="entry name" value="RibD_C"/>
    <property type="match status" value="1"/>
</dbReference>
<comment type="similarity">
    <text evidence="2">Belongs to the HTP reductase family.</text>
</comment>
<dbReference type="GeneID" id="95643636"/>
<comment type="catalytic activity">
    <reaction evidence="6">
        <text>2,5-diamino-6-(1-D-ribitylamino)pyrimidin-4(3H)-one 5'-phosphate + NAD(+) = 2,5-diamino-6-(1-D-ribosylamino)pyrimidin-4(3H)-one 5'-phosphate + NADH + H(+)</text>
        <dbReference type="Rhea" id="RHEA:27274"/>
        <dbReference type="ChEBI" id="CHEBI:15378"/>
        <dbReference type="ChEBI" id="CHEBI:57540"/>
        <dbReference type="ChEBI" id="CHEBI:57945"/>
        <dbReference type="ChEBI" id="CHEBI:58890"/>
        <dbReference type="ChEBI" id="CHEBI:59545"/>
        <dbReference type="EC" id="1.1.1.302"/>
    </reaction>
</comment>
<evidence type="ECO:0000256" key="1">
    <source>
        <dbReference type="ARBA" id="ARBA00005104"/>
    </source>
</evidence>
<evidence type="ECO:0000256" key="4">
    <source>
        <dbReference type="ARBA" id="ARBA00022857"/>
    </source>
</evidence>
<dbReference type="RefSeq" id="WP_156013543.1">
    <property type="nucleotide sequence ID" value="NZ_AP031374.1"/>
</dbReference>
<dbReference type="NCBIfam" id="TIGR01508">
    <property type="entry name" value="rib_reduct_arch"/>
    <property type="match status" value="1"/>
</dbReference>
<evidence type="ECO:0000313" key="13">
    <source>
        <dbReference type="Proteomes" id="UP000582213"/>
    </source>
</evidence>
<evidence type="ECO:0000256" key="6">
    <source>
        <dbReference type="ARBA" id="ARBA00047550"/>
    </source>
</evidence>
<dbReference type="Proteomes" id="UP000427373">
    <property type="component" value="Chromosome"/>
</dbReference>
<dbReference type="InterPro" id="IPR050765">
    <property type="entry name" value="Riboflavin_Biosynth_HTPR"/>
</dbReference>
<reference evidence="10 13" key="2">
    <citation type="submission" date="2020-08" db="EMBL/GenBank/DDBJ databases">
        <title>Genomic Encyclopedia of Type Strains, Phase IV (KMG-IV): sequencing the most valuable type-strain genomes for metagenomic binning, comparative biology and taxonomic classification.</title>
        <authorList>
            <person name="Goeker M."/>
        </authorList>
    </citation>
    <scope>NUCLEOTIDE SEQUENCE [LARGE SCALE GENOMIC DNA]</scope>
    <source>
        <strain evidence="10 13">DSM 12421</strain>
    </source>
</reference>
<dbReference type="InterPro" id="IPR006401">
    <property type="entry name" value="Rib_reduct_arc"/>
</dbReference>
<dbReference type="InterPro" id="IPR002734">
    <property type="entry name" value="RibDG_C"/>
</dbReference>
<dbReference type="InterPro" id="IPR024072">
    <property type="entry name" value="DHFR-like_dom_sf"/>
</dbReference>
<name>A0A650CE24_SULOH</name>